<dbReference type="EC" id="2.7.1.180" evidence="2 11"/>
<feature type="binding site" evidence="12">
    <location>
        <position position="292"/>
    </location>
    <ligand>
        <name>Mg(2+)</name>
        <dbReference type="ChEBI" id="CHEBI:18420"/>
    </ligand>
</feature>
<dbReference type="PANTHER" id="PTHR30040">
    <property type="entry name" value="THIAMINE BIOSYNTHESIS LIPOPROTEIN APBE"/>
    <property type="match status" value="1"/>
</dbReference>
<dbReference type="AlphaFoldDB" id="A0A455W327"/>
<evidence type="ECO:0000256" key="4">
    <source>
        <dbReference type="ARBA" id="ARBA00022630"/>
    </source>
</evidence>
<evidence type="ECO:0000313" key="13">
    <source>
        <dbReference type="EMBL" id="BBJ03636.1"/>
    </source>
</evidence>
<feature type="binding site" evidence="12">
    <location>
        <position position="180"/>
    </location>
    <ligand>
        <name>Mg(2+)</name>
        <dbReference type="ChEBI" id="CHEBI:18420"/>
    </ligand>
</feature>
<dbReference type="PANTHER" id="PTHR30040:SF2">
    <property type="entry name" value="FAD:PROTEIN FMN TRANSFERASE"/>
    <property type="match status" value="1"/>
</dbReference>
<dbReference type="GO" id="GO:0016740">
    <property type="term" value="F:transferase activity"/>
    <property type="evidence" value="ECO:0007669"/>
    <property type="project" value="UniProtKB-UniRule"/>
</dbReference>
<evidence type="ECO:0000256" key="6">
    <source>
        <dbReference type="ARBA" id="ARBA00022723"/>
    </source>
</evidence>
<gene>
    <name evidence="13" type="ORF">YBY_14840</name>
</gene>
<dbReference type="InterPro" id="IPR003374">
    <property type="entry name" value="ApbE-like_sf"/>
</dbReference>
<evidence type="ECO:0000256" key="12">
    <source>
        <dbReference type="PIRSR" id="PIRSR006268-2"/>
    </source>
</evidence>
<evidence type="ECO:0000256" key="5">
    <source>
        <dbReference type="ARBA" id="ARBA00022679"/>
    </source>
</evidence>
<protein>
    <recommendedName>
        <fullName evidence="3 11">FAD:protein FMN transferase</fullName>
        <ecNumber evidence="2 11">2.7.1.180</ecNumber>
    </recommendedName>
    <alternativeName>
        <fullName evidence="9 11">Flavin transferase</fullName>
    </alternativeName>
</protein>
<comment type="cofactor">
    <cofactor evidence="12">
        <name>Mg(2+)</name>
        <dbReference type="ChEBI" id="CHEBI:18420"/>
    </cofactor>
    <cofactor evidence="12">
        <name>Mn(2+)</name>
        <dbReference type="ChEBI" id="CHEBI:29035"/>
    </cofactor>
    <text evidence="12">Magnesium. Can also use manganese.</text>
</comment>
<feature type="binding site" evidence="12">
    <location>
        <position position="296"/>
    </location>
    <ligand>
        <name>Mg(2+)</name>
        <dbReference type="ChEBI" id="CHEBI:18420"/>
    </ligand>
</feature>
<dbReference type="GO" id="GO:0046872">
    <property type="term" value="F:metal ion binding"/>
    <property type="evidence" value="ECO:0007669"/>
    <property type="project" value="UniProtKB-UniRule"/>
</dbReference>
<dbReference type="EMBL" id="AP019537">
    <property type="protein sequence ID" value="BBJ03636.1"/>
    <property type="molecule type" value="Genomic_DNA"/>
</dbReference>
<evidence type="ECO:0000256" key="7">
    <source>
        <dbReference type="ARBA" id="ARBA00022827"/>
    </source>
</evidence>
<keyword evidence="4 11" id="KW-0285">Flavoprotein</keyword>
<sequence>MVTIKRWTFELGSTLPFLVVAMGLAIYSMPASADWYRFSDTAMTTPIELEFWTEDKELADRIGEEVLAVFHQVDEQMSRYREDSEVSRLNRNAANGPVTVSDGLFEVLEKAREVSILSDGAFDITFGSVGYLYDFRAGKKPTEEELLSGLPRVNFRDVILDQEAQTVEFRQAGIRVDLGGIAKGYAVDLGIEHLASLGIRHARLSAGGDMRLLGDKQGRPWYVGIRDPRSEGRNAVVLPLQDVAVSTSGDYERFFVDEAGDRVHHILSPETGKSVQGVQSVTIIGEDALTTDGLSTAVFVLGPAKGLEMVERLAGIDVVIIDDQRMMHVSEGLVPPQ</sequence>
<keyword evidence="6 11" id="KW-0479">Metal-binding</keyword>
<dbReference type="Pfam" id="PF02424">
    <property type="entry name" value="ApbE"/>
    <property type="match status" value="1"/>
</dbReference>
<evidence type="ECO:0000256" key="2">
    <source>
        <dbReference type="ARBA" id="ARBA00011955"/>
    </source>
</evidence>
<name>A0A455W327_MARNT</name>
<keyword evidence="5 11" id="KW-0808">Transferase</keyword>
<reference evidence="13" key="1">
    <citation type="submission" date="2019-03" db="EMBL/GenBank/DDBJ databases">
        <title>Whole genome analysis of nitrate-reducing bacteria Marinobacter hydrocarbonoclasticus YB03.</title>
        <authorList>
            <person name="Azam A.H."/>
            <person name="Yuk S.R."/>
            <person name="Kamarisima K."/>
            <person name="Miyanaga K."/>
            <person name="Tanji Y."/>
        </authorList>
    </citation>
    <scope>NUCLEOTIDE SEQUENCE</scope>
    <source>
        <strain evidence="13">YB03</strain>
    </source>
</reference>
<dbReference type="InterPro" id="IPR024932">
    <property type="entry name" value="ApbE"/>
</dbReference>
<keyword evidence="7 11" id="KW-0274">FAD</keyword>
<evidence type="ECO:0000256" key="9">
    <source>
        <dbReference type="ARBA" id="ARBA00031306"/>
    </source>
</evidence>
<comment type="catalytic activity">
    <reaction evidence="10 11">
        <text>L-threonyl-[protein] + FAD = FMN-L-threonyl-[protein] + AMP + H(+)</text>
        <dbReference type="Rhea" id="RHEA:36847"/>
        <dbReference type="Rhea" id="RHEA-COMP:11060"/>
        <dbReference type="Rhea" id="RHEA-COMP:11061"/>
        <dbReference type="ChEBI" id="CHEBI:15378"/>
        <dbReference type="ChEBI" id="CHEBI:30013"/>
        <dbReference type="ChEBI" id="CHEBI:57692"/>
        <dbReference type="ChEBI" id="CHEBI:74257"/>
        <dbReference type="ChEBI" id="CHEBI:456215"/>
        <dbReference type="EC" id="2.7.1.180"/>
    </reaction>
</comment>
<dbReference type="PIRSF" id="PIRSF006268">
    <property type="entry name" value="ApbE"/>
    <property type="match status" value="1"/>
</dbReference>
<evidence type="ECO:0000256" key="8">
    <source>
        <dbReference type="ARBA" id="ARBA00022842"/>
    </source>
</evidence>
<comment type="similarity">
    <text evidence="1 11">Belongs to the ApbE family.</text>
</comment>
<evidence type="ECO:0000256" key="10">
    <source>
        <dbReference type="ARBA" id="ARBA00048540"/>
    </source>
</evidence>
<evidence type="ECO:0000256" key="11">
    <source>
        <dbReference type="PIRNR" id="PIRNR006268"/>
    </source>
</evidence>
<keyword evidence="8 11" id="KW-0460">Magnesium</keyword>
<proteinExistence type="inferred from homology"/>
<evidence type="ECO:0000256" key="3">
    <source>
        <dbReference type="ARBA" id="ARBA00016337"/>
    </source>
</evidence>
<organism evidence="13">
    <name type="scientific">Marinobacter nauticus</name>
    <name type="common">Marinobacter hydrocarbonoclasticus</name>
    <name type="synonym">Marinobacter aquaeolei</name>
    <dbReference type="NCBI Taxonomy" id="2743"/>
    <lineage>
        <taxon>Bacteria</taxon>
        <taxon>Pseudomonadati</taxon>
        <taxon>Pseudomonadota</taxon>
        <taxon>Gammaproteobacteria</taxon>
        <taxon>Pseudomonadales</taxon>
        <taxon>Marinobacteraceae</taxon>
        <taxon>Marinobacter</taxon>
    </lineage>
</organism>
<dbReference type="Gene3D" id="3.10.520.10">
    <property type="entry name" value="ApbE-like domains"/>
    <property type="match status" value="1"/>
</dbReference>
<accession>A0A455W327</accession>
<dbReference type="SUPFAM" id="SSF143631">
    <property type="entry name" value="ApbE-like"/>
    <property type="match status" value="1"/>
</dbReference>
<evidence type="ECO:0000256" key="1">
    <source>
        <dbReference type="ARBA" id="ARBA00008282"/>
    </source>
</evidence>